<dbReference type="AlphaFoldDB" id="X1CK10"/>
<dbReference type="EMBL" id="BART01030858">
    <property type="protein sequence ID" value="GAH08047.1"/>
    <property type="molecule type" value="Genomic_DNA"/>
</dbReference>
<organism evidence="1">
    <name type="scientific">marine sediment metagenome</name>
    <dbReference type="NCBI Taxonomy" id="412755"/>
    <lineage>
        <taxon>unclassified sequences</taxon>
        <taxon>metagenomes</taxon>
        <taxon>ecological metagenomes</taxon>
    </lineage>
</organism>
<proteinExistence type="predicted"/>
<name>X1CK10_9ZZZZ</name>
<sequence length="48" mass="5184">MTIKKGDIVKLAAPVGGTYLKGGTHPVPESSVPEDFYVVLNKTKNKVR</sequence>
<comment type="caution">
    <text evidence="1">The sequence shown here is derived from an EMBL/GenBank/DDBJ whole genome shotgun (WGS) entry which is preliminary data.</text>
</comment>
<accession>X1CK10</accession>
<reference evidence="1" key="1">
    <citation type="journal article" date="2014" name="Front. Microbiol.">
        <title>High frequency of phylogenetically diverse reductive dehalogenase-homologous genes in deep subseafloor sedimentary metagenomes.</title>
        <authorList>
            <person name="Kawai M."/>
            <person name="Futagami T."/>
            <person name="Toyoda A."/>
            <person name="Takaki Y."/>
            <person name="Nishi S."/>
            <person name="Hori S."/>
            <person name="Arai W."/>
            <person name="Tsubouchi T."/>
            <person name="Morono Y."/>
            <person name="Uchiyama I."/>
            <person name="Ito T."/>
            <person name="Fujiyama A."/>
            <person name="Inagaki F."/>
            <person name="Takami H."/>
        </authorList>
    </citation>
    <scope>NUCLEOTIDE SEQUENCE</scope>
    <source>
        <strain evidence="1">Expedition CK06-06</strain>
    </source>
</reference>
<gene>
    <name evidence="1" type="ORF">S01H4_53752</name>
</gene>
<evidence type="ECO:0000313" key="1">
    <source>
        <dbReference type="EMBL" id="GAH08047.1"/>
    </source>
</evidence>
<feature type="non-terminal residue" evidence="1">
    <location>
        <position position="48"/>
    </location>
</feature>
<protein>
    <submittedName>
        <fullName evidence="1">Uncharacterized protein</fullName>
    </submittedName>
</protein>